<evidence type="ECO:0000256" key="1">
    <source>
        <dbReference type="SAM" id="MobiDB-lite"/>
    </source>
</evidence>
<name>A0A9W7GPI3_9STRA</name>
<keyword evidence="4" id="KW-1185">Reference proteome</keyword>
<feature type="transmembrane region" description="Helical" evidence="2">
    <location>
        <begin position="97"/>
        <end position="120"/>
    </location>
</feature>
<feature type="transmembrane region" description="Helical" evidence="2">
    <location>
        <begin position="132"/>
        <end position="149"/>
    </location>
</feature>
<feature type="region of interest" description="Disordered" evidence="1">
    <location>
        <begin position="281"/>
        <end position="325"/>
    </location>
</feature>
<feature type="transmembrane region" description="Helical" evidence="2">
    <location>
        <begin position="54"/>
        <end position="76"/>
    </location>
</feature>
<feature type="compositionally biased region" description="Basic residues" evidence="1">
    <location>
        <begin position="307"/>
        <end position="325"/>
    </location>
</feature>
<dbReference type="OrthoDB" id="188965at2759"/>
<organism evidence="3 4">
    <name type="scientific">Triparma columacea</name>
    <dbReference type="NCBI Taxonomy" id="722753"/>
    <lineage>
        <taxon>Eukaryota</taxon>
        <taxon>Sar</taxon>
        <taxon>Stramenopiles</taxon>
        <taxon>Ochrophyta</taxon>
        <taxon>Bolidophyceae</taxon>
        <taxon>Parmales</taxon>
        <taxon>Triparmaceae</taxon>
        <taxon>Triparma</taxon>
    </lineage>
</organism>
<reference evidence="4" key="1">
    <citation type="journal article" date="2023" name="Commun. Biol.">
        <title>Genome analysis of Parmales, the sister group of diatoms, reveals the evolutionary specialization of diatoms from phago-mixotrophs to photoautotrophs.</title>
        <authorList>
            <person name="Ban H."/>
            <person name="Sato S."/>
            <person name="Yoshikawa S."/>
            <person name="Yamada K."/>
            <person name="Nakamura Y."/>
            <person name="Ichinomiya M."/>
            <person name="Sato N."/>
            <person name="Blanc-Mathieu R."/>
            <person name="Endo H."/>
            <person name="Kuwata A."/>
            <person name="Ogata H."/>
        </authorList>
    </citation>
    <scope>NUCLEOTIDE SEQUENCE [LARGE SCALE GENOMIC DNA]</scope>
</reference>
<evidence type="ECO:0000313" key="4">
    <source>
        <dbReference type="Proteomes" id="UP001165065"/>
    </source>
</evidence>
<evidence type="ECO:0000256" key="2">
    <source>
        <dbReference type="SAM" id="Phobius"/>
    </source>
</evidence>
<feature type="compositionally biased region" description="Low complexity" evidence="1">
    <location>
        <begin position="289"/>
        <end position="301"/>
    </location>
</feature>
<keyword evidence="2" id="KW-0472">Membrane</keyword>
<evidence type="ECO:0000313" key="3">
    <source>
        <dbReference type="EMBL" id="GMI49055.1"/>
    </source>
</evidence>
<keyword evidence="2" id="KW-1133">Transmembrane helix</keyword>
<sequence>MKSSNCRPEVMRWDKYFMSKAHMFDFVTCWSHWFLFIITFWPSKWFDLDESIVAGARLAVLSTSIFGTSILVARGYDCLPYIKHELYLHDPALVMPFFDSLPVILTIDIIWHGIPFWIVLNSRPLDPESVNVVHALLTVGTLGGAFILFEKFRGIDDPAVTYGLKGINRGTPEVLTGIALTSCSFYSAAVDPISFLSGWNKLVASVIALSPANQQRLASSFALGSMYFMILIFGRLPGSGAESETFANLFHNAVEQLKEMHRNHQLRTLWFVDSRKEGTGSRITGRIVSPRIASRSQRSRSATPKKSATKKVSRTPRSSSRRRKV</sequence>
<dbReference type="AlphaFoldDB" id="A0A9W7GPI3"/>
<proteinExistence type="predicted"/>
<feature type="transmembrane region" description="Helical" evidence="2">
    <location>
        <begin position="21"/>
        <end position="42"/>
    </location>
</feature>
<accession>A0A9W7GPI3</accession>
<keyword evidence="2" id="KW-0812">Transmembrane</keyword>
<gene>
    <name evidence="3" type="ORF">TrCOL_g4050</name>
</gene>
<comment type="caution">
    <text evidence="3">The sequence shown here is derived from an EMBL/GenBank/DDBJ whole genome shotgun (WGS) entry which is preliminary data.</text>
</comment>
<dbReference type="EMBL" id="BRYA01000457">
    <property type="protein sequence ID" value="GMI49055.1"/>
    <property type="molecule type" value="Genomic_DNA"/>
</dbReference>
<dbReference type="Proteomes" id="UP001165065">
    <property type="component" value="Unassembled WGS sequence"/>
</dbReference>
<protein>
    <submittedName>
        <fullName evidence="3">Uncharacterized protein</fullName>
    </submittedName>
</protein>